<name>A0A0H4A304_9VIBR</name>
<accession>A0A0H4A304</accession>
<proteinExistence type="predicted"/>
<organism evidence="1">
    <name type="scientific">Vibrio sp. FF_307</name>
    <dbReference type="NCBI Taxonomy" id="1652834"/>
    <lineage>
        <taxon>Bacteria</taxon>
        <taxon>Pseudomonadati</taxon>
        <taxon>Pseudomonadota</taxon>
        <taxon>Gammaproteobacteria</taxon>
        <taxon>Vibrionales</taxon>
        <taxon>Vibrionaceae</taxon>
        <taxon>Vibrio</taxon>
    </lineage>
</organism>
<dbReference type="AlphaFoldDB" id="A0A0H4A304"/>
<protein>
    <submittedName>
        <fullName evidence="1">Uncharacterized protein</fullName>
    </submittedName>
</protein>
<dbReference type="EMBL" id="KP795701">
    <property type="protein sequence ID" value="AKN40604.1"/>
    <property type="molecule type" value="Genomic_DNA"/>
</dbReference>
<evidence type="ECO:0000313" key="1">
    <source>
        <dbReference type="EMBL" id="AKN40604.1"/>
    </source>
</evidence>
<sequence>MCRYLQHKSKTTPKQSALLSQSSYLLYFFVGHNTTQVAIAMLSNSNTAKRTDFIENQASSMITGIYLRLKKNRK</sequence>
<reference evidence="1" key="1">
    <citation type="journal article" date="2015" name="MBio">
        <title>Eco-Evolutionary Dynamics of Episomes among Ecologically Cohesive Bacterial Populations.</title>
        <authorList>
            <person name="Xue H."/>
            <person name="Cordero O.X."/>
            <person name="Camas F.M."/>
            <person name="Trimble W."/>
            <person name="Meyer F."/>
            <person name="Guglielmini J."/>
            <person name="Rocha E.P."/>
            <person name="Polz M.F."/>
        </authorList>
    </citation>
    <scope>NUCLEOTIDE SEQUENCE</scope>
    <source>
        <strain evidence="1">FF_307</strain>
    </source>
</reference>